<reference evidence="3" key="1">
    <citation type="journal article" date="2021" name="Sci. Rep.">
        <title>Diploid genomic architecture of Nitzschia inconspicua, an elite biomass production diatom.</title>
        <authorList>
            <person name="Oliver A."/>
            <person name="Podell S."/>
            <person name="Pinowska A."/>
            <person name="Traller J.C."/>
            <person name="Smith S.R."/>
            <person name="McClure R."/>
            <person name="Beliaev A."/>
            <person name="Bohutskyi P."/>
            <person name="Hill E.A."/>
            <person name="Rabines A."/>
            <person name="Zheng H."/>
            <person name="Allen L.Z."/>
            <person name="Kuo A."/>
            <person name="Grigoriev I.V."/>
            <person name="Allen A.E."/>
            <person name="Hazlebeck D."/>
            <person name="Allen E.E."/>
        </authorList>
    </citation>
    <scope>NUCLEOTIDE SEQUENCE</scope>
    <source>
        <strain evidence="3">Hildebrandi</strain>
    </source>
</reference>
<dbReference type="InterPro" id="IPR052584">
    <property type="entry name" value="U2_snRNP_Complex_Component"/>
</dbReference>
<feature type="region of interest" description="Disordered" evidence="1">
    <location>
        <begin position="145"/>
        <end position="199"/>
    </location>
</feature>
<feature type="compositionally biased region" description="Basic and acidic residues" evidence="1">
    <location>
        <begin position="153"/>
        <end position="175"/>
    </location>
</feature>
<dbReference type="PANTHER" id="PTHR12785:SF6">
    <property type="entry name" value="SPLICING FACTOR 3B SUBUNIT 2"/>
    <property type="match status" value="1"/>
</dbReference>
<feature type="compositionally biased region" description="Basic and acidic residues" evidence="1">
    <location>
        <begin position="19"/>
        <end position="33"/>
    </location>
</feature>
<dbReference type="InterPro" id="IPR007180">
    <property type="entry name" value="DUF382"/>
</dbReference>
<gene>
    <name evidence="3" type="ORF">IV203_014993</name>
</gene>
<feature type="domain" description="PSP proline-rich" evidence="2">
    <location>
        <begin position="343"/>
        <end position="398"/>
    </location>
</feature>
<feature type="region of interest" description="Disordered" evidence="1">
    <location>
        <begin position="420"/>
        <end position="537"/>
    </location>
</feature>
<reference evidence="3" key="2">
    <citation type="submission" date="2021-04" db="EMBL/GenBank/DDBJ databases">
        <authorList>
            <person name="Podell S."/>
        </authorList>
    </citation>
    <scope>NUCLEOTIDE SEQUENCE</scope>
    <source>
        <strain evidence="3">Hildebrandi</strain>
    </source>
</reference>
<evidence type="ECO:0000256" key="1">
    <source>
        <dbReference type="SAM" id="MobiDB-lite"/>
    </source>
</evidence>
<dbReference type="GO" id="GO:0005634">
    <property type="term" value="C:nucleus"/>
    <property type="evidence" value="ECO:0007669"/>
    <property type="project" value="InterPro"/>
</dbReference>
<dbReference type="PANTHER" id="PTHR12785">
    <property type="entry name" value="SPLICING FACTOR 3B"/>
    <property type="match status" value="1"/>
</dbReference>
<evidence type="ECO:0000259" key="2">
    <source>
        <dbReference type="SMART" id="SM00581"/>
    </source>
</evidence>
<feature type="compositionally biased region" description="Basic residues" evidence="1">
    <location>
        <begin position="9"/>
        <end position="18"/>
    </location>
</feature>
<protein>
    <recommendedName>
        <fullName evidence="2">PSP proline-rich domain-containing protein</fullName>
    </recommendedName>
</protein>
<feature type="region of interest" description="Disordered" evidence="1">
    <location>
        <begin position="583"/>
        <end position="620"/>
    </location>
</feature>
<dbReference type="InterPro" id="IPR006568">
    <property type="entry name" value="PSP_pro-rich"/>
</dbReference>
<sequence length="620" mass="68406">MGLSAAEKNRRKRERKKKEKEDRRKQEEEDQERHKKKVTDEQSSNTNNEENNEEPEVEIEYVAEEPKFDLEGFGGATSSKEENDDANVGHGDVTSGLPPGLVGGLPGDNNEGRSSQQMLQQQQREEDNDIENVLRRFNERALVVPSVSAVVSDDDKKETASLDDRSSKDDDSKYDSDDDDDDDDNENKNSISKRKMREMLRPTVADLKRRVARPDLVEAHDITAADPDFLIALKGIPGTAKVPRHWGRKRKYLQGKRGFEKPPFKLPDFIIKTGIAEIRDTIAEDEAKQSAKQKNRGRVNPKMGNMDVDYGVLYEAFFKYQTKPTNLTKFGDLYYEGKELETNTDIKPGGPYSKKLLEALAMAGNDAPPPWLYNMQRYGPPPSYPNLAIPGLNAPLPFGCTYGYHPGGFGKPPVDAYGRPLYGGNPFDPPGSGKKDDTVKELVTSDGKTVSKAEWGSLPTGEFTSGFDQNDDDESESEDSSSDDDMDESDAEEEASVANDGIASVLPPPPTVSTTAPVDLRKQPAGDETPVPGEPPKRLYQVLETKAELEGSTQTGGVFQSDVRYVLPGNIEGAVAKAAPVPDGAESVLSKAMAPGEKSSRKRKHNIDDDDEALDKNFKF</sequence>
<dbReference type="SMART" id="SM00581">
    <property type="entry name" value="PSP"/>
    <property type="match status" value="1"/>
</dbReference>
<accession>A0A9K3PSP0</accession>
<name>A0A9K3PSP0_9STRA</name>
<feature type="compositionally biased region" description="Acidic residues" evidence="1">
    <location>
        <begin position="176"/>
        <end position="185"/>
    </location>
</feature>
<dbReference type="Proteomes" id="UP000693970">
    <property type="component" value="Unassembled WGS sequence"/>
</dbReference>
<comment type="caution">
    <text evidence="3">The sequence shown here is derived from an EMBL/GenBank/DDBJ whole genome shotgun (WGS) entry which is preliminary data.</text>
</comment>
<organism evidence="3 4">
    <name type="scientific">Nitzschia inconspicua</name>
    <dbReference type="NCBI Taxonomy" id="303405"/>
    <lineage>
        <taxon>Eukaryota</taxon>
        <taxon>Sar</taxon>
        <taxon>Stramenopiles</taxon>
        <taxon>Ochrophyta</taxon>
        <taxon>Bacillariophyta</taxon>
        <taxon>Bacillariophyceae</taxon>
        <taxon>Bacillariophycidae</taxon>
        <taxon>Bacillariales</taxon>
        <taxon>Bacillariaceae</taxon>
        <taxon>Nitzschia</taxon>
    </lineage>
</organism>
<dbReference type="AlphaFoldDB" id="A0A9K3PSP0"/>
<proteinExistence type="predicted"/>
<dbReference type="Pfam" id="PF04037">
    <property type="entry name" value="DUF382"/>
    <property type="match status" value="1"/>
</dbReference>
<keyword evidence="4" id="KW-1185">Reference proteome</keyword>
<feature type="region of interest" description="Disordered" evidence="1">
    <location>
        <begin position="1"/>
        <end position="132"/>
    </location>
</feature>
<dbReference type="OrthoDB" id="10260794at2759"/>
<dbReference type="EMBL" id="JAGRRH010000014">
    <property type="protein sequence ID" value="KAG7358405.1"/>
    <property type="molecule type" value="Genomic_DNA"/>
</dbReference>
<dbReference type="Pfam" id="PF04046">
    <property type="entry name" value="PSP"/>
    <property type="match status" value="1"/>
</dbReference>
<feature type="compositionally biased region" description="Acidic residues" evidence="1">
    <location>
        <begin position="50"/>
        <end position="63"/>
    </location>
</feature>
<evidence type="ECO:0000313" key="4">
    <source>
        <dbReference type="Proteomes" id="UP000693970"/>
    </source>
</evidence>
<feature type="compositionally biased region" description="Acidic residues" evidence="1">
    <location>
        <begin position="469"/>
        <end position="495"/>
    </location>
</feature>
<evidence type="ECO:0000313" key="3">
    <source>
        <dbReference type="EMBL" id="KAG7358405.1"/>
    </source>
</evidence>